<dbReference type="Gene3D" id="3.40.50.40">
    <property type="match status" value="1"/>
</dbReference>
<feature type="domain" description="L-asparaginase N-terminal" evidence="4">
    <location>
        <begin position="13"/>
        <end position="208"/>
    </location>
</feature>
<dbReference type="CDD" id="cd08964">
    <property type="entry name" value="L-asparaginase_II"/>
    <property type="match status" value="1"/>
</dbReference>
<evidence type="ECO:0000313" key="6">
    <source>
        <dbReference type="EMBL" id="NYE81633.1"/>
    </source>
</evidence>
<name>A0A7Y9IRF0_9BURK</name>
<dbReference type="SMART" id="SM00870">
    <property type="entry name" value="Asparaginase"/>
    <property type="match status" value="1"/>
</dbReference>
<dbReference type="InterPro" id="IPR027474">
    <property type="entry name" value="L-asparaginase_N"/>
</dbReference>
<dbReference type="PANTHER" id="PTHR11707">
    <property type="entry name" value="L-ASPARAGINASE"/>
    <property type="match status" value="1"/>
</dbReference>
<dbReference type="EMBL" id="JACBYR010000001">
    <property type="protein sequence ID" value="NYE81633.1"/>
    <property type="molecule type" value="Genomic_DNA"/>
</dbReference>
<dbReference type="PRINTS" id="PR00139">
    <property type="entry name" value="ASNGLNASE"/>
</dbReference>
<dbReference type="InterPro" id="IPR037152">
    <property type="entry name" value="L-asparaginase_N_sf"/>
</dbReference>
<evidence type="ECO:0000256" key="1">
    <source>
        <dbReference type="ARBA" id="ARBA00010518"/>
    </source>
</evidence>
<dbReference type="InterPro" id="IPR004550">
    <property type="entry name" value="AsnASE_II"/>
</dbReference>
<dbReference type="AlphaFoldDB" id="A0A7Y9IRF0"/>
<dbReference type="GO" id="GO:0006528">
    <property type="term" value="P:asparagine metabolic process"/>
    <property type="evidence" value="ECO:0007669"/>
    <property type="project" value="InterPro"/>
</dbReference>
<dbReference type="PANTHER" id="PTHR11707:SF28">
    <property type="entry name" value="60 KDA LYSOPHOSPHOLIPASE"/>
    <property type="match status" value="1"/>
</dbReference>
<evidence type="ECO:0000256" key="3">
    <source>
        <dbReference type="PIRSR" id="PIRSR001220-1"/>
    </source>
</evidence>
<dbReference type="PIRSF" id="PIRSF500176">
    <property type="entry name" value="L_ASNase"/>
    <property type="match status" value="1"/>
</dbReference>
<protein>
    <submittedName>
        <fullName evidence="6">L-asparaginase</fullName>
        <ecNumber evidence="6">3.5.1.1</ecNumber>
    </submittedName>
</protein>
<organism evidence="6 7">
    <name type="scientific">Pigmentiphaga litoralis</name>
    <dbReference type="NCBI Taxonomy" id="516702"/>
    <lineage>
        <taxon>Bacteria</taxon>
        <taxon>Pseudomonadati</taxon>
        <taxon>Pseudomonadota</taxon>
        <taxon>Betaproteobacteria</taxon>
        <taxon>Burkholderiales</taxon>
        <taxon>Alcaligenaceae</taxon>
        <taxon>Pigmentiphaga</taxon>
    </lineage>
</organism>
<comment type="similarity">
    <text evidence="1">Belongs to the asparaginase 1 family.</text>
</comment>
<dbReference type="Gene3D" id="3.40.50.1170">
    <property type="entry name" value="L-asparaginase, N-terminal domain"/>
    <property type="match status" value="1"/>
</dbReference>
<accession>A0A7Y9IRF0</accession>
<dbReference type="Proteomes" id="UP000542125">
    <property type="component" value="Unassembled WGS sequence"/>
</dbReference>
<evidence type="ECO:0000259" key="5">
    <source>
        <dbReference type="Pfam" id="PF17763"/>
    </source>
</evidence>
<dbReference type="Pfam" id="PF17763">
    <property type="entry name" value="Asparaginase_C"/>
    <property type="match status" value="1"/>
</dbReference>
<dbReference type="InterPro" id="IPR036152">
    <property type="entry name" value="Asp/glu_Ase-like_sf"/>
</dbReference>
<comment type="caution">
    <text evidence="6">The sequence shown here is derived from an EMBL/GenBank/DDBJ whole genome shotgun (WGS) entry which is preliminary data.</text>
</comment>
<dbReference type="SUPFAM" id="SSF53774">
    <property type="entry name" value="Glutaminase/Asparaginase"/>
    <property type="match status" value="1"/>
</dbReference>
<evidence type="ECO:0000256" key="2">
    <source>
        <dbReference type="ARBA" id="ARBA00022801"/>
    </source>
</evidence>
<dbReference type="Pfam" id="PF00710">
    <property type="entry name" value="Asparaginase"/>
    <property type="match status" value="1"/>
</dbReference>
<gene>
    <name evidence="6" type="ORF">FHW18_000904</name>
</gene>
<dbReference type="InterPro" id="IPR006034">
    <property type="entry name" value="Asparaginase/glutaminase-like"/>
</dbReference>
<keyword evidence="7" id="KW-1185">Reference proteome</keyword>
<dbReference type="PROSITE" id="PS51732">
    <property type="entry name" value="ASN_GLN_ASE_3"/>
    <property type="match status" value="1"/>
</dbReference>
<dbReference type="PIRSF" id="PIRSF001220">
    <property type="entry name" value="L-ASNase_gatD"/>
    <property type="match status" value="1"/>
</dbReference>
<dbReference type="RefSeq" id="WP_179583779.1">
    <property type="nucleotide sequence ID" value="NZ_JACBYR010000001.1"/>
</dbReference>
<proteinExistence type="inferred from homology"/>
<dbReference type="InterPro" id="IPR040919">
    <property type="entry name" value="Asparaginase_C"/>
</dbReference>
<feature type="active site" description="O-isoaspartyl threonine intermediate" evidence="3">
    <location>
        <position position="22"/>
    </location>
</feature>
<dbReference type="EC" id="3.5.1.1" evidence="6"/>
<reference evidence="6 7" key="1">
    <citation type="submission" date="2020-07" db="EMBL/GenBank/DDBJ databases">
        <title>Genomic Encyclopedia of Type Strains, Phase IV (KMG-V): Genome sequencing to study the core and pangenomes of soil and plant-associated prokaryotes.</title>
        <authorList>
            <person name="Whitman W."/>
        </authorList>
    </citation>
    <scope>NUCLEOTIDE SEQUENCE [LARGE SCALE GENOMIC DNA]</scope>
    <source>
        <strain evidence="6 7">SAS40</strain>
    </source>
</reference>
<dbReference type="InterPro" id="IPR027473">
    <property type="entry name" value="L-asparaginase_C"/>
</dbReference>
<sequence>MSSRTAASSRRPRIAVIGTGGTFAMQARHRFDWVEYSESGVILGIDHLLTTMGELAPHIDIVPIGFRALGSTGIVPADWLALSLLISSTIANDPLLDGIVITHGTATLEETAWFLDLTLALDIPVIVTGAQRPSNTEGSDACVNLRAALAAACSPALRDLGVLVVMDNVVLPARDATKVSSFELAAFEAPGFGPLARIDAQGQVALRRLPVRPAGRLPITNLADVGALPRVDIVLSYAGADRVVIDALVAAGTRGIISAGLPPGRPASGERAGLVDAVAQGVTVVQSTRAARGTVPVQRFLSADGILAGGDLSPQKLRILLMLALVRTDDPQVIQQMLFAY</sequence>
<feature type="domain" description="Asparaginase/glutaminase C-terminal" evidence="5">
    <location>
        <begin position="230"/>
        <end position="337"/>
    </location>
</feature>
<keyword evidence="2 6" id="KW-0378">Hydrolase</keyword>
<evidence type="ECO:0000259" key="4">
    <source>
        <dbReference type="Pfam" id="PF00710"/>
    </source>
</evidence>
<dbReference type="GO" id="GO:0004067">
    <property type="term" value="F:asparaginase activity"/>
    <property type="evidence" value="ECO:0007669"/>
    <property type="project" value="UniProtKB-UniRule"/>
</dbReference>
<evidence type="ECO:0000313" key="7">
    <source>
        <dbReference type="Proteomes" id="UP000542125"/>
    </source>
</evidence>
<dbReference type="SFLD" id="SFLDS00057">
    <property type="entry name" value="Glutaminase/Asparaginase"/>
    <property type="match status" value="1"/>
</dbReference>